<name>A0A8D7ZUU3_9ARAC</name>
<accession>A0A8D7ZUU3</accession>
<reference evidence="1" key="1">
    <citation type="submission" date="2021-05" db="EMBL/GenBank/DDBJ databases">
        <authorList>
            <person name="Kuhn-Nentwig L."/>
        </authorList>
    </citation>
    <scope>NUCLEOTIDE SEQUENCE</scope>
    <source>
        <tissue evidence="1">Venom gland</tissue>
    </source>
</reference>
<dbReference type="AlphaFoldDB" id="A0A8D7ZUU3"/>
<sequence>MVDELVSRPSSEDARGFRVFATLANRGLKLFAKLFKKAAPKIAKSLADREALDQPASA</sequence>
<evidence type="ECO:0000313" key="1">
    <source>
        <dbReference type="EMBL" id="CAG6443208.1"/>
    </source>
</evidence>
<proteinExistence type="evidence at transcript level"/>
<dbReference type="EMBL" id="OU068464">
    <property type="protein sequence ID" value="CAG6443208.1"/>
    <property type="molecule type" value="mRNA"/>
</dbReference>
<organism evidence="1">
    <name type="scientific">Peucetia striata</name>
    <dbReference type="NCBI Taxonomy" id="2066576"/>
    <lineage>
        <taxon>Eukaryota</taxon>
        <taxon>Metazoa</taxon>
        <taxon>Ecdysozoa</taxon>
        <taxon>Arthropoda</taxon>
        <taxon>Chelicerata</taxon>
        <taxon>Arachnida</taxon>
        <taxon>Araneae</taxon>
        <taxon>Araneomorphae</taxon>
        <taxon>Entelegynae</taxon>
        <taxon>Lycosoidea</taxon>
        <taxon>Oxyopidae</taxon>
        <taxon>Peucetia</taxon>
    </lineage>
</organism>
<protein>
    <submittedName>
        <fullName evidence="1">Peu 2e</fullName>
    </submittedName>
</protein>